<keyword evidence="3" id="KW-1185">Reference proteome</keyword>
<gene>
    <name evidence="2" type="ORF">BOO69_03785</name>
</gene>
<dbReference type="STRING" id="1917485.BOO69_03785"/>
<dbReference type="KEGG" id="suam:BOO69_03785"/>
<dbReference type="Proteomes" id="UP000181897">
    <property type="component" value="Chromosome"/>
</dbReference>
<organism evidence="2 3">
    <name type="scientific">Sulfitobacter alexandrii</name>
    <dbReference type="NCBI Taxonomy" id="1917485"/>
    <lineage>
        <taxon>Bacteria</taxon>
        <taxon>Pseudomonadati</taxon>
        <taxon>Pseudomonadota</taxon>
        <taxon>Alphaproteobacteria</taxon>
        <taxon>Rhodobacterales</taxon>
        <taxon>Roseobacteraceae</taxon>
        <taxon>Sulfitobacter</taxon>
    </lineage>
</organism>
<evidence type="ECO:0000313" key="3">
    <source>
        <dbReference type="Proteomes" id="UP000181897"/>
    </source>
</evidence>
<reference evidence="2 3" key="1">
    <citation type="submission" date="2016-11" db="EMBL/GenBank/DDBJ databases">
        <title>Complete genome sequence of Sulfitobacter sp. AM1-D1, a toxic bacteria associated with marine dinoflagellate Alexandrium minutum in East China Sea.</title>
        <authorList>
            <person name="Yang Q."/>
            <person name="Zhang X."/>
            <person name="Tian X."/>
        </authorList>
    </citation>
    <scope>NUCLEOTIDE SEQUENCE [LARGE SCALE GENOMIC DNA]</scope>
    <source>
        <strain evidence="2 3">AM1-D1</strain>
    </source>
</reference>
<dbReference type="AlphaFoldDB" id="A0A1J0WEQ9"/>
<evidence type="ECO:0000313" key="2">
    <source>
        <dbReference type="EMBL" id="APE42638.1"/>
    </source>
</evidence>
<keyword evidence="1" id="KW-0732">Signal</keyword>
<dbReference type="OrthoDB" id="8020870at2"/>
<name>A0A1J0WEQ9_9RHOB</name>
<accession>A0A1J0WEQ9</accession>
<feature type="signal peptide" evidence="1">
    <location>
        <begin position="1"/>
        <end position="23"/>
    </location>
</feature>
<protein>
    <submittedName>
        <fullName evidence="2">Uncharacterized protein</fullName>
    </submittedName>
</protein>
<feature type="chain" id="PRO_5012565824" evidence="1">
    <location>
        <begin position="24"/>
        <end position="140"/>
    </location>
</feature>
<proteinExistence type="predicted"/>
<dbReference type="EMBL" id="CP018076">
    <property type="protein sequence ID" value="APE42638.1"/>
    <property type="molecule type" value="Genomic_DNA"/>
</dbReference>
<dbReference type="RefSeq" id="WP_071970464.1">
    <property type="nucleotide sequence ID" value="NZ_CP018076.1"/>
</dbReference>
<evidence type="ECO:0000256" key="1">
    <source>
        <dbReference type="SAM" id="SignalP"/>
    </source>
</evidence>
<sequence>MNFIGSTLGALCGMLAVCIGAAAQELAFEEDGPFRPGEGFGTPATCETMPDWIDRAPDIGGRISMVIEGPITQSHWDGALAYLIMCDPQEVQVMCVTYYPQEVTGEPVQFAGGYNRAGERQIVLDPCLTYPVEGEPVGVD</sequence>